<keyword evidence="7 8" id="KW-0472">Membrane</keyword>
<keyword evidence="4 8" id="KW-0812">Transmembrane</keyword>
<keyword evidence="2" id="KW-0813">Transport</keyword>
<keyword evidence="6 8" id="KW-1133">Transmembrane helix</keyword>
<evidence type="ECO:0000256" key="1">
    <source>
        <dbReference type="ARBA" id="ARBA00004651"/>
    </source>
</evidence>
<feature type="domain" description="ABC transmembrane type-1" evidence="9">
    <location>
        <begin position="44"/>
        <end position="232"/>
    </location>
</feature>
<reference evidence="10" key="1">
    <citation type="submission" date="2019-08" db="EMBL/GenBank/DDBJ databases">
        <authorList>
            <person name="Kucharzyk K."/>
            <person name="Murdoch R.W."/>
            <person name="Higgins S."/>
            <person name="Loffler F."/>
        </authorList>
    </citation>
    <scope>NUCLEOTIDE SEQUENCE</scope>
</reference>
<dbReference type="InterPro" id="IPR010065">
    <property type="entry name" value="AA_ABC_transptr_permease_3TM"/>
</dbReference>
<dbReference type="NCBIfam" id="TIGR01726">
    <property type="entry name" value="HEQRo_perm_3TM"/>
    <property type="match status" value="1"/>
</dbReference>
<feature type="transmembrane region" description="Helical" evidence="8">
    <location>
        <begin position="178"/>
        <end position="198"/>
    </location>
</feature>
<evidence type="ECO:0000256" key="2">
    <source>
        <dbReference type="ARBA" id="ARBA00022448"/>
    </source>
</evidence>
<sequence>MDNLTSTPVPSDGLSGFFQNVLDSLISQIPFWQDILLPALWEGLWVTMQLVIMTAPLGFLLGLLVSVSRVYGPAPVKWLAQLYVIFFRGCPLLVLLFILYFGLPSLGIVLGSYLSALVGFILCNSAYNSEYLRGALQSIKRGQLLAARSLGMTKAQGVLYVVVPQALRRALPGVSNEFIYLIKYSSLAYVVAVIELTGAAKIIASKYFMYFEAFSAVGIFYLVLVTITTFGVHWLEKKYAIPGVSGSAVNARKEQ</sequence>
<dbReference type="AlphaFoldDB" id="A0A644V8R3"/>
<keyword evidence="5" id="KW-0029">Amino-acid transport</keyword>
<accession>A0A644V8R3</accession>
<dbReference type="Gene3D" id="1.10.3720.10">
    <property type="entry name" value="MetI-like"/>
    <property type="match status" value="1"/>
</dbReference>
<keyword evidence="3" id="KW-1003">Cell membrane</keyword>
<dbReference type="CDD" id="cd06261">
    <property type="entry name" value="TM_PBP2"/>
    <property type="match status" value="1"/>
</dbReference>
<dbReference type="GO" id="GO:0006865">
    <property type="term" value="P:amino acid transport"/>
    <property type="evidence" value="ECO:0007669"/>
    <property type="project" value="UniProtKB-KW"/>
</dbReference>
<dbReference type="InterPro" id="IPR000515">
    <property type="entry name" value="MetI-like"/>
</dbReference>
<evidence type="ECO:0000256" key="3">
    <source>
        <dbReference type="ARBA" id="ARBA00022475"/>
    </source>
</evidence>
<dbReference type="PANTHER" id="PTHR30614:SF0">
    <property type="entry name" value="L-CYSTINE TRANSPORT SYSTEM PERMEASE PROTEIN TCYL"/>
    <property type="match status" value="1"/>
</dbReference>
<evidence type="ECO:0000259" key="9">
    <source>
        <dbReference type="PROSITE" id="PS50928"/>
    </source>
</evidence>
<comment type="caution">
    <text evidence="10">The sequence shown here is derived from an EMBL/GenBank/DDBJ whole genome shotgun (WGS) entry which is preliminary data.</text>
</comment>
<evidence type="ECO:0000256" key="7">
    <source>
        <dbReference type="ARBA" id="ARBA00023136"/>
    </source>
</evidence>
<evidence type="ECO:0000256" key="4">
    <source>
        <dbReference type="ARBA" id="ARBA00022692"/>
    </source>
</evidence>
<feature type="transmembrane region" description="Helical" evidence="8">
    <location>
        <begin position="78"/>
        <end position="100"/>
    </location>
</feature>
<dbReference type="InterPro" id="IPR043429">
    <property type="entry name" value="ArtM/GltK/GlnP/TcyL/YhdX-like"/>
</dbReference>
<feature type="transmembrane region" description="Helical" evidence="8">
    <location>
        <begin position="106"/>
        <end position="124"/>
    </location>
</feature>
<feature type="transmembrane region" description="Helical" evidence="8">
    <location>
        <begin position="44"/>
        <end position="66"/>
    </location>
</feature>
<proteinExistence type="predicted"/>
<dbReference type="EMBL" id="VSSQ01000234">
    <property type="protein sequence ID" value="MPL87152.1"/>
    <property type="molecule type" value="Genomic_DNA"/>
</dbReference>
<organism evidence="10">
    <name type="scientific">bioreactor metagenome</name>
    <dbReference type="NCBI Taxonomy" id="1076179"/>
    <lineage>
        <taxon>unclassified sequences</taxon>
        <taxon>metagenomes</taxon>
        <taxon>ecological metagenomes</taxon>
    </lineage>
</organism>
<evidence type="ECO:0000313" key="10">
    <source>
        <dbReference type="EMBL" id="MPL87152.1"/>
    </source>
</evidence>
<comment type="subcellular location">
    <subcellularLocation>
        <location evidence="1">Cell membrane</location>
        <topology evidence="1">Multi-pass membrane protein</topology>
    </subcellularLocation>
</comment>
<feature type="transmembrane region" description="Helical" evidence="8">
    <location>
        <begin position="145"/>
        <end position="166"/>
    </location>
</feature>
<evidence type="ECO:0000256" key="8">
    <source>
        <dbReference type="SAM" id="Phobius"/>
    </source>
</evidence>
<dbReference type="PANTHER" id="PTHR30614">
    <property type="entry name" value="MEMBRANE COMPONENT OF AMINO ACID ABC TRANSPORTER"/>
    <property type="match status" value="1"/>
</dbReference>
<protein>
    <recommendedName>
        <fullName evidence="9">ABC transmembrane type-1 domain-containing protein</fullName>
    </recommendedName>
</protein>
<evidence type="ECO:0000256" key="6">
    <source>
        <dbReference type="ARBA" id="ARBA00022989"/>
    </source>
</evidence>
<name>A0A644V8R3_9ZZZZ</name>
<dbReference type="GO" id="GO:0022857">
    <property type="term" value="F:transmembrane transporter activity"/>
    <property type="evidence" value="ECO:0007669"/>
    <property type="project" value="InterPro"/>
</dbReference>
<dbReference type="SUPFAM" id="SSF161098">
    <property type="entry name" value="MetI-like"/>
    <property type="match status" value="1"/>
</dbReference>
<dbReference type="GO" id="GO:0043190">
    <property type="term" value="C:ATP-binding cassette (ABC) transporter complex"/>
    <property type="evidence" value="ECO:0007669"/>
    <property type="project" value="InterPro"/>
</dbReference>
<dbReference type="InterPro" id="IPR035906">
    <property type="entry name" value="MetI-like_sf"/>
</dbReference>
<feature type="transmembrane region" description="Helical" evidence="8">
    <location>
        <begin position="210"/>
        <end position="235"/>
    </location>
</feature>
<dbReference type="PROSITE" id="PS50928">
    <property type="entry name" value="ABC_TM1"/>
    <property type="match status" value="1"/>
</dbReference>
<gene>
    <name evidence="10" type="ORF">SDC9_33146</name>
</gene>
<dbReference type="Pfam" id="PF00528">
    <property type="entry name" value="BPD_transp_1"/>
    <property type="match status" value="1"/>
</dbReference>
<evidence type="ECO:0000256" key="5">
    <source>
        <dbReference type="ARBA" id="ARBA00022970"/>
    </source>
</evidence>